<dbReference type="EMBL" id="LGUE01000004">
    <property type="protein sequence ID" value="KON84872.1"/>
    <property type="molecule type" value="Genomic_DNA"/>
</dbReference>
<dbReference type="InterPro" id="IPR014031">
    <property type="entry name" value="Ketoacyl_synth_C"/>
</dbReference>
<proteinExistence type="inferred from homology"/>
<dbReference type="PANTHER" id="PTHR11712:SF336">
    <property type="entry name" value="3-OXOACYL-[ACYL-CARRIER-PROTEIN] SYNTHASE, MITOCHONDRIAL"/>
    <property type="match status" value="1"/>
</dbReference>
<gene>
    <name evidence="5" type="ORF">AF331_12780</name>
</gene>
<dbReference type="PROSITE" id="PS52004">
    <property type="entry name" value="KS3_2"/>
    <property type="match status" value="1"/>
</dbReference>
<evidence type="ECO:0000259" key="4">
    <source>
        <dbReference type="PROSITE" id="PS52004"/>
    </source>
</evidence>
<evidence type="ECO:0000313" key="6">
    <source>
        <dbReference type="Proteomes" id="UP000037405"/>
    </source>
</evidence>
<dbReference type="PATRIC" id="fig|189381.12.peg.2598"/>
<organism evidence="5 6">
    <name type="scientific">Rossellomorea marisflavi</name>
    <dbReference type="NCBI Taxonomy" id="189381"/>
    <lineage>
        <taxon>Bacteria</taxon>
        <taxon>Bacillati</taxon>
        <taxon>Bacillota</taxon>
        <taxon>Bacilli</taxon>
        <taxon>Bacillales</taxon>
        <taxon>Bacillaceae</taxon>
        <taxon>Rossellomorea</taxon>
    </lineage>
</organism>
<dbReference type="InterPro" id="IPR016039">
    <property type="entry name" value="Thiolase-like"/>
</dbReference>
<evidence type="ECO:0000256" key="2">
    <source>
        <dbReference type="ARBA" id="ARBA00022679"/>
    </source>
</evidence>
<dbReference type="Gene3D" id="3.40.47.10">
    <property type="match status" value="2"/>
</dbReference>
<name>A0A0M0G5Q8_9BACI</name>
<dbReference type="OrthoDB" id="2857261at2"/>
<dbReference type="Pfam" id="PF02801">
    <property type="entry name" value="Ketoacyl-synt_C"/>
    <property type="match status" value="1"/>
</dbReference>
<evidence type="ECO:0000313" key="5">
    <source>
        <dbReference type="EMBL" id="KON84872.1"/>
    </source>
</evidence>
<sequence>MGSNVAITGYGMVNHLGKNVQEAWSRLQPSNALESIEDVRPLDVTEYFEKKERKRLDSFTRYAMVASMEALTHANINSPHETKGMGVYVGAAGNGADQFLLDNHLLLLERGPKRVSPYYSSASMINSPPAEIAIKNGSHGPSGTIIAGEAGSLIAIGHGLRAIQNEGTSLIVAGGTQGDISDLTREGYERLNISQSDQRAYHPYTEDSKGPVLCAGAGSIVMESMESAERRGADILGTVMGFSMGTRLDRMEESYTATMRSALKDAGVTPKEVSIVIPQAAGIPSYDRAEEMAMDAVFQGATVPTHVFKRKTGNLMAAIGVTNTIFALQTLAFTREQKRWGNKAIAMINCFDFQGHNASLVIKLA</sequence>
<reference evidence="6" key="1">
    <citation type="submission" date="2015-07" db="EMBL/GenBank/DDBJ databases">
        <title>Fjat-14235 jcm11544.</title>
        <authorList>
            <person name="Liu B."/>
            <person name="Wang J."/>
            <person name="Zhu Y."/>
            <person name="Liu G."/>
            <person name="Chen Q."/>
            <person name="Chen Z."/>
            <person name="Lan J."/>
            <person name="Che J."/>
            <person name="Ge C."/>
            <person name="Shi H."/>
            <person name="Pan Z."/>
            <person name="Liu X."/>
        </authorList>
    </citation>
    <scope>NUCLEOTIDE SEQUENCE [LARGE SCALE GENOMIC DNA]</scope>
    <source>
        <strain evidence="6">JCM 11544</strain>
    </source>
</reference>
<feature type="domain" description="Ketosynthase family 3 (KS3)" evidence="4">
    <location>
        <begin position="2"/>
        <end position="364"/>
    </location>
</feature>
<dbReference type="GO" id="GO:0006633">
    <property type="term" value="P:fatty acid biosynthetic process"/>
    <property type="evidence" value="ECO:0007669"/>
    <property type="project" value="TreeGrafter"/>
</dbReference>
<dbReference type="STRING" id="189381.GCA_900166615_01345"/>
<evidence type="ECO:0000256" key="3">
    <source>
        <dbReference type="RuleBase" id="RU003694"/>
    </source>
</evidence>
<dbReference type="GO" id="GO:0004315">
    <property type="term" value="F:3-oxoacyl-[acyl-carrier-protein] synthase activity"/>
    <property type="evidence" value="ECO:0007669"/>
    <property type="project" value="TreeGrafter"/>
</dbReference>
<dbReference type="SMART" id="SM00825">
    <property type="entry name" value="PKS_KS"/>
    <property type="match status" value="1"/>
</dbReference>
<accession>A0A0M0G5Q8</accession>
<comment type="caution">
    <text evidence="5">The sequence shown here is derived from an EMBL/GenBank/DDBJ whole genome shotgun (WGS) entry which is preliminary data.</text>
</comment>
<dbReference type="InterPro" id="IPR000794">
    <property type="entry name" value="Beta-ketoacyl_synthase"/>
</dbReference>
<dbReference type="InterPro" id="IPR014030">
    <property type="entry name" value="Ketoacyl_synth_N"/>
</dbReference>
<comment type="similarity">
    <text evidence="1 3">Belongs to the thiolase-like superfamily. Beta-ketoacyl-ACP synthases family.</text>
</comment>
<dbReference type="Pfam" id="PF00109">
    <property type="entry name" value="ketoacyl-synt"/>
    <property type="match status" value="1"/>
</dbReference>
<dbReference type="Proteomes" id="UP000037405">
    <property type="component" value="Unassembled WGS sequence"/>
</dbReference>
<keyword evidence="2 3" id="KW-0808">Transferase</keyword>
<protein>
    <recommendedName>
        <fullName evidence="4">Ketosynthase family 3 (KS3) domain-containing protein</fullName>
    </recommendedName>
</protein>
<dbReference type="RefSeq" id="WP_053428475.1">
    <property type="nucleotide sequence ID" value="NZ_LGUE01000004.1"/>
</dbReference>
<evidence type="ECO:0000256" key="1">
    <source>
        <dbReference type="ARBA" id="ARBA00008467"/>
    </source>
</evidence>
<dbReference type="PANTHER" id="PTHR11712">
    <property type="entry name" value="POLYKETIDE SYNTHASE-RELATED"/>
    <property type="match status" value="1"/>
</dbReference>
<dbReference type="InterPro" id="IPR020841">
    <property type="entry name" value="PKS_Beta-ketoAc_synthase_dom"/>
</dbReference>
<dbReference type="SUPFAM" id="SSF53901">
    <property type="entry name" value="Thiolase-like"/>
    <property type="match status" value="2"/>
</dbReference>
<keyword evidence="6" id="KW-1185">Reference proteome</keyword>
<dbReference type="AlphaFoldDB" id="A0A0M0G5Q8"/>